<dbReference type="Pfam" id="PF01827">
    <property type="entry name" value="FTH"/>
    <property type="match status" value="1"/>
</dbReference>
<dbReference type="RefSeq" id="XP_053586690.1">
    <property type="nucleotide sequence ID" value="XM_053727113.1"/>
</dbReference>
<dbReference type="Proteomes" id="UP000483820">
    <property type="component" value="Chromosome III"/>
</dbReference>
<proteinExistence type="predicted"/>
<sequence length="380" mass="44491">MSNKDGLEDAFGQLSIDRHANGRHDPNPLTFSDLTDSAILKVVNKCKLRDQWTLRKVSKRLRTLVDSARHRYNDLKFSCRRDHILYELGSAKVVYAGVDWNSKVVFSNMTYLSKYQPDKKIAISVEKKCKLLKSEDYYKMAFDDLAIALKNAKIEVESLTFEYCADNPNMPRAIQNVESSKRFYEKMRNLLCSLDHKLFVRRLKLVVKDPDDVLAILPYVVPVFLQEIAINSEVASKSWLDQEGIDKIVNLEQWMKAIDLLKTKNIFEFFPMEHLMHFERFRIYQSFVDTEFLLKLRELFSKMENFDNCYIESRDQFDSEFLAKHVGKPASPTQWSSNVCRYQIPDSIRVLEFQFHGIPYNSISITKLTLIARRSHSHRS</sequence>
<dbReference type="AlphaFoldDB" id="A0A6A5GYR5"/>
<dbReference type="InterPro" id="IPR040161">
    <property type="entry name" value="FB224"/>
</dbReference>
<dbReference type="GO" id="GO:0045087">
    <property type="term" value="P:innate immune response"/>
    <property type="evidence" value="ECO:0007669"/>
    <property type="project" value="TreeGrafter"/>
</dbReference>
<gene>
    <name evidence="2" type="ORF">GCK72_008909</name>
</gene>
<feature type="domain" description="F-box" evidence="1">
    <location>
        <begin position="28"/>
        <end position="75"/>
    </location>
</feature>
<dbReference type="PANTHER" id="PTHR23015:SF4">
    <property type="entry name" value="DUF38 DOMAIN-CONTAINING PROTEIN-RELATED"/>
    <property type="match status" value="1"/>
</dbReference>
<dbReference type="InterPro" id="IPR001810">
    <property type="entry name" value="F-box_dom"/>
</dbReference>
<name>A0A6A5GYR5_CAERE</name>
<dbReference type="PROSITE" id="PS50181">
    <property type="entry name" value="FBOX"/>
    <property type="match status" value="1"/>
</dbReference>
<comment type="caution">
    <text evidence="2">The sequence shown here is derived from an EMBL/GenBank/DDBJ whole genome shotgun (WGS) entry which is preliminary data.</text>
</comment>
<dbReference type="CTD" id="78774792"/>
<dbReference type="KEGG" id="crq:GCK72_008909"/>
<dbReference type="Pfam" id="PF00646">
    <property type="entry name" value="F-box"/>
    <property type="match status" value="1"/>
</dbReference>
<dbReference type="GeneID" id="78774792"/>
<dbReference type="InterPro" id="IPR002900">
    <property type="entry name" value="DUF38/FTH_CAE_spp"/>
</dbReference>
<evidence type="ECO:0000313" key="2">
    <source>
        <dbReference type="EMBL" id="KAF1760660.1"/>
    </source>
</evidence>
<reference evidence="2 3" key="1">
    <citation type="submission" date="2019-12" db="EMBL/GenBank/DDBJ databases">
        <title>Chromosome-level assembly of the Caenorhabditis remanei genome.</title>
        <authorList>
            <person name="Teterina A.A."/>
            <person name="Willis J.H."/>
            <person name="Phillips P.C."/>
        </authorList>
    </citation>
    <scope>NUCLEOTIDE SEQUENCE [LARGE SCALE GENOMIC DNA]</scope>
    <source>
        <strain evidence="2 3">PX506</strain>
        <tissue evidence="2">Whole organism</tissue>
    </source>
</reference>
<evidence type="ECO:0000259" key="1">
    <source>
        <dbReference type="PROSITE" id="PS50181"/>
    </source>
</evidence>
<evidence type="ECO:0000313" key="3">
    <source>
        <dbReference type="Proteomes" id="UP000483820"/>
    </source>
</evidence>
<dbReference type="EMBL" id="WUAV01000003">
    <property type="protein sequence ID" value="KAF1760660.1"/>
    <property type="molecule type" value="Genomic_DNA"/>
</dbReference>
<accession>A0A6A5GYR5</accession>
<organism evidence="2 3">
    <name type="scientific">Caenorhabditis remanei</name>
    <name type="common">Caenorhabditis vulgaris</name>
    <dbReference type="NCBI Taxonomy" id="31234"/>
    <lineage>
        <taxon>Eukaryota</taxon>
        <taxon>Metazoa</taxon>
        <taxon>Ecdysozoa</taxon>
        <taxon>Nematoda</taxon>
        <taxon>Chromadorea</taxon>
        <taxon>Rhabditida</taxon>
        <taxon>Rhabditina</taxon>
        <taxon>Rhabditomorpha</taxon>
        <taxon>Rhabditoidea</taxon>
        <taxon>Rhabditidae</taxon>
        <taxon>Peloderinae</taxon>
        <taxon>Caenorhabditis</taxon>
    </lineage>
</organism>
<protein>
    <recommendedName>
        <fullName evidence="1">F-box domain-containing protein</fullName>
    </recommendedName>
</protein>
<dbReference type="PANTHER" id="PTHR23015">
    <property type="entry name" value="UNCHARACTERIZED C.ELEGANS PROTEIN"/>
    <property type="match status" value="1"/>
</dbReference>